<dbReference type="GO" id="GO:0006260">
    <property type="term" value="P:DNA replication"/>
    <property type="evidence" value="ECO:0007669"/>
    <property type="project" value="UniProtKB-KW"/>
</dbReference>
<protein>
    <submittedName>
        <fullName evidence="15">Repressor LexA</fullName>
    </submittedName>
</protein>
<keyword evidence="9" id="KW-0804">Transcription</keyword>
<dbReference type="GO" id="GO:0003677">
    <property type="term" value="F:DNA binding"/>
    <property type="evidence" value="ECO:0007669"/>
    <property type="project" value="UniProtKB-KW"/>
</dbReference>
<evidence type="ECO:0000256" key="12">
    <source>
        <dbReference type="RuleBase" id="RU003991"/>
    </source>
</evidence>
<dbReference type="EMBL" id="MHJG01000025">
    <property type="protein sequence ID" value="OGY63247.1"/>
    <property type="molecule type" value="Genomic_DNA"/>
</dbReference>
<evidence type="ECO:0000256" key="7">
    <source>
        <dbReference type="ARBA" id="ARBA00023015"/>
    </source>
</evidence>
<keyword evidence="7" id="KW-0805">Transcription regulation</keyword>
<evidence type="ECO:0000256" key="11">
    <source>
        <dbReference type="ARBA" id="ARBA00023236"/>
    </source>
</evidence>
<dbReference type="AlphaFoldDB" id="A0A1G1ZHE2"/>
<evidence type="ECO:0000256" key="9">
    <source>
        <dbReference type="ARBA" id="ARBA00023163"/>
    </source>
</evidence>
<evidence type="ECO:0000256" key="2">
    <source>
        <dbReference type="ARBA" id="ARBA00022491"/>
    </source>
</evidence>
<keyword evidence="10" id="KW-0234">DNA repair</keyword>
<evidence type="ECO:0000256" key="1">
    <source>
        <dbReference type="ARBA" id="ARBA00007484"/>
    </source>
</evidence>
<dbReference type="InterPro" id="IPR050077">
    <property type="entry name" value="LexA_repressor"/>
</dbReference>
<keyword evidence="8" id="KW-0238">DNA-binding</keyword>
<evidence type="ECO:0000256" key="4">
    <source>
        <dbReference type="ARBA" id="ARBA00022763"/>
    </source>
</evidence>
<feature type="domain" description="Peptidase S24/S26A/S26B/S26C" evidence="13">
    <location>
        <begin position="84"/>
        <end position="204"/>
    </location>
</feature>
<keyword evidence="11" id="KW-0742">SOS response</keyword>
<keyword evidence="5 12" id="KW-0378">Hydrolase</keyword>
<keyword evidence="3" id="KW-0235">DNA replication</keyword>
<dbReference type="SUPFAM" id="SSF51306">
    <property type="entry name" value="LexA/Signal peptidase"/>
    <property type="match status" value="1"/>
</dbReference>
<gene>
    <name evidence="15" type="ORF">A3B92_04075</name>
</gene>
<dbReference type="PRINTS" id="PR00726">
    <property type="entry name" value="LEXASERPTASE"/>
</dbReference>
<dbReference type="InterPro" id="IPR006200">
    <property type="entry name" value="LexA"/>
</dbReference>
<dbReference type="GO" id="GO:0006281">
    <property type="term" value="P:DNA repair"/>
    <property type="evidence" value="ECO:0007669"/>
    <property type="project" value="UniProtKB-KW"/>
</dbReference>
<dbReference type="InterPro" id="IPR006199">
    <property type="entry name" value="LexA_DNA-bd_dom"/>
</dbReference>
<evidence type="ECO:0000313" key="15">
    <source>
        <dbReference type="EMBL" id="OGY63247.1"/>
    </source>
</evidence>
<dbReference type="STRING" id="1798404.A3B92_04075"/>
<dbReference type="InterPro" id="IPR036390">
    <property type="entry name" value="WH_DNA-bd_sf"/>
</dbReference>
<evidence type="ECO:0000313" key="16">
    <source>
        <dbReference type="Proteomes" id="UP000177960"/>
    </source>
</evidence>
<dbReference type="InterPro" id="IPR036286">
    <property type="entry name" value="LexA/Signal_pep-like_sf"/>
</dbReference>
<dbReference type="PANTHER" id="PTHR33516">
    <property type="entry name" value="LEXA REPRESSOR"/>
    <property type="match status" value="1"/>
</dbReference>
<name>A0A1G1ZHE2_9BACT</name>
<evidence type="ECO:0000259" key="14">
    <source>
        <dbReference type="Pfam" id="PF01726"/>
    </source>
</evidence>
<sequence>MKTAITEKQKRVLESIYESIKDSGFPPTLADLKELLDLASNQAILNYLNSLENQGFIKREEGQARGIKITPLGLRVLGKQRLAPIVGMVAAGPYIESFSETSFKWVDLPSGIIPNEKVRQSDDVFIVYVSGDSMINAGIDDGDMLLVKKSKEFKSGDIVVARSEDGTTVKRFMAEGGKRYLKPENPAHKNIPIIPGEINFDGQVILNLSKIR</sequence>
<dbReference type="Gene3D" id="2.10.109.10">
    <property type="entry name" value="Umud Fragment, subunit A"/>
    <property type="match status" value="1"/>
</dbReference>
<dbReference type="GO" id="GO:0006508">
    <property type="term" value="P:proteolysis"/>
    <property type="evidence" value="ECO:0007669"/>
    <property type="project" value="InterPro"/>
</dbReference>
<dbReference type="PANTHER" id="PTHR33516:SF2">
    <property type="entry name" value="LEXA REPRESSOR-RELATED"/>
    <property type="match status" value="1"/>
</dbReference>
<dbReference type="Gene3D" id="1.10.10.10">
    <property type="entry name" value="Winged helix-like DNA-binding domain superfamily/Winged helix DNA-binding domain"/>
    <property type="match status" value="1"/>
</dbReference>
<keyword evidence="2" id="KW-0678">Repressor</keyword>
<evidence type="ECO:0000256" key="5">
    <source>
        <dbReference type="ARBA" id="ARBA00022801"/>
    </source>
</evidence>
<dbReference type="CDD" id="cd06529">
    <property type="entry name" value="S24_LexA-like"/>
    <property type="match status" value="1"/>
</dbReference>
<accession>A0A1G1ZHE2</accession>
<dbReference type="InterPro" id="IPR039418">
    <property type="entry name" value="LexA-like"/>
</dbReference>
<organism evidence="15 16">
    <name type="scientific">Candidatus Harrisonbacteria bacterium RIFCSPHIGHO2_02_FULL_42_16</name>
    <dbReference type="NCBI Taxonomy" id="1798404"/>
    <lineage>
        <taxon>Bacteria</taxon>
        <taxon>Candidatus Harrisoniibacteriota</taxon>
    </lineage>
</organism>
<dbReference type="GO" id="GO:0045892">
    <property type="term" value="P:negative regulation of DNA-templated transcription"/>
    <property type="evidence" value="ECO:0007669"/>
    <property type="project" value="InterPro"/>
</dbReference>
<dbReference type="InterPro" id="IPR015927">
    <property type="entry name" value="Peptidase_S24_S26A/B/C"/>
</dbReference>
<reference evidence="15 16" key="1">
    <citation type="journal article" date="2016" name="Nat. Commun.">
        <title>Thousands of microbial genomes shed light on interconnected biogeochemical processes in an aquifer system.</title>
        <authorList>
            <person name="Anantharaman K."/>
            <person name="Brown C.T."/>
            <person name="Hug L.A."/>
            <person name="Sharon I."/>
            <person name="Castelle C.J."/>
            <person name="Probst A.J."/>
            <person name="Thomas B.C."/>
            <person name="Singh A."/>
            <person name="Wilkins M.J."/>
            <person name="Karaoz U."/>
            <person name="Brodie E.L."/>
            <person name="Williams K.H."/>
            <person name="Hubbard S.S."/>
            <person name="Banfield J.F."/>
        </authorList>
    </citation>
    <scope>NUCLEOTIDE SEQUENCE [LARGE SCALE GENOMIC DNA]</scope>
</reference>
<dbReference type="GO" id="GO:0004252">
    <property type="term" value="F:serine-type endopeptidase activity"/>
    <property type="evidence" value="ECO:0007669"/>
    <property type="project" value="InterPro"/>
</dbReference>
<evidence type="ECO:0000256" key="10">
    <source>
        <dbReference type="ARBA" id="ARBA00023204"/>
    </source>
</evidence>
<feature type="domain" description="LexA repressor DNA-binding" evidence="14">
    <location>
        <begin position="4"/>
        <end position="66"/>
    </location>
</feature>
<dbReference type="Pfam" id="PF01726">
    <property type="entry name" value="LexA_DNA_bind"/>
    <property type="match status" value="1"/>
</dbReference>
<evidence type="ECO:0000256" key="6">
    <source>
        <dbReference type="ARBA" id="ARBA00022813"/>
    </source>
</evidence>
<keyword evidence="6 12" id="KW-0068">Autocatalytic cleavage</keyword>
<dbReference type="InterPro" id="IPR006197">
    <property type="entry name" value="Peptidase_S24_LexA"/>
</dbReference>
<dbReference type="Proteomes" id="UP000177960">
    <property type="component" value="Unassembled WGS sequence"/>
</dbReference>
<comment type="caution">
    <text evidence="15">The sequence shown here is derived from an EMBL/GenBank/DDBJ whole genome shotgun (WGS) entry which is preliminary data.</text>
</comment>
<dbReference type="GO" id="GO:0009432">
    <property type="term" value="P:SOS response"/>
    <property type="evidence" value="ECO:0007669"/>
    <property type="project" value="UniProtKB-KW"/>
</dbReference>
<keyword evidence="4" id="KW-0227">DNA damage</keyword>
<dbReference type="InterPro" id="IPR036388">
    <property type="entry name" value="WH-like_DNA-bd_sf"/>
</dbReference>
<dbReference type="Pfam" id="PF00717">
    <property type="entry name" value="Peptidase_S24"/>
    <property type="match status" value="1"/>
</dbReference>
<evidence type="ECO:0000256" key="8">
    <source>
        <dbReference type="ARBA" id="ARBA00023125"/>
    </source>
</evidence>
<comment type="similarity">
    <text evidence="1 12">Belongs to the peptidase S24 family.</text>
</comment>
<evidence type="ECO:0000256" key="3">
    <source>
        <dbReference type="ARBA" id="ARBA00022705"/>
    </source>
</evidence>
<proteinExistence type="inferred from homology"/>
<evidence type="ECO:0000259" key="13">
    <source>
        <dbReference type="Pfam" id="PF00717"/>
    </source>
</evidence>
<dbReference type="NCBIfam" id="TIGR00498">
    <property type="entry name" value="lexA"/>
    <property type="match status" value="1"/>
</dbReference>
<dbReference type="SUPFAM" id="SSF46785">
    <property type="entry name" value="Winged helix' DNA-binding domain"/>
    <property type="match status" value="1"/>
</dbReference>